<feature type="binding site" evidence="7">
    <location>
        <position position="149"/>
    </location>
    <ligand>
        <name>orotate</name>
        <dbReference type="ChEBI" id="CHEBI:30839"/>
    </ligand>
</feature>
<evidence type="ECO:0000256" key="4">
    <source>
        <dbReference type="ARBA" id="ARBA00022679"/>
    </source>
</evidence>
<dbReference type="InterPro" id="IPR023031">
    <property type="entry name" value="OPRT"/>
</dbReference>
<dbReference type="SUPFAM" id="SSF53271">
    <property type="entry name" value="PRTase-like"/>
    <property type="match status" value="1"/>
</dbReference>
<dbReference type="CDD" id="cd06223">
    <property type="entry name" value="PRTases_typeI"/>
    <property type="match status" value="1"/>
</dbReference>
<dbReference type="PANTHER" id="PTHR19278">
    <property type="entry name" value="OROTATE PHOSPHORIBOSYLTRANSFERASE"/>
    <property type="match status" value="1"/>
</dbReference>
<dbReference type="GO" id="GO:0004588">
    <property type="term" value="F:orotate phosphoribosyltransferase activity"/>
    <property type="evidence" value="ECO:0007669"/>
    <property type="project" value="UniProtKB-UniRule"/>
</dbReference>
<keyword evidence="3 7" id="KW-0328">Glycosyltransferase</keyword>
<dbReference type="InterPro" id="IPR029057">
    <property type="entry name" value="PRTase-like"/>
</dbReference>
<gene>
    <name evidence="7 9" type="primary">pyrE</name>
    <name evidence="9" type="ORF">MBUL_02622</name>
</gene>
<evidence type="ECO:0000256" key="1">
    <source>
        <dbReference type="ARBA" id="ARBA00004889"/>
    </source>
</evidence>
<protein>
    <recommendedName>
        <fullName evidence="2 7">Orotate phosphoribosyltransferase</fullName>
        <shortName evidence="7">OPRT</shortName>
        <shortName evidence="7">OPRTase</shortName>
        <ecNumber evidence="2 7">2.4.2.10</ecNumber>
    </recommendedName>
</protein>
<feature type="binding site" evidence="7">
    <location>
        <position position="121"/>
    </location>
    <ligand>
        <name>orotate</name>
        <dbReference type="ChEBI" id="CHEBI:30839"/>
    </ligand>
</feature>
<keyword evidence="4 7" id="KW-0808">Transferase</keyword>
<comment type="catalytic activity">
    <reaction evidence="7">
        <text>orotidine 5'-phosphate + diphosphate = orotate + 5-phospho-alpha-D-ribose 1-diphosphate</text>
        <dbReference type="Rhea" id="RHEA:10380"/>
        <dbReference type="ChEBI" id="CHEBI:30839"/>
        <dbReference type="ChEBI" id="CHEBI:33019"/>
        <dbReference type="ChEBI" id="CHEBI:57538"/>
        <dbReference type="ChEBI" id="CHEBI:58017"/>
        <dbReference type="EC" id="2.4.2.10"/>
    </reaction>
</comment>
<organism evidence="9">
    <name type="scientific">Methylobacterium bullatum</name>
    <dbReference type="NCBI Taxonomy" id="570505"/>
    <lineage>
        <taxon>Bacteria</taxon>
        <taxon>Pseudomonadati</taxon>
        <taxon>Pseudomonadota</taxon>
        <taxon>Alphaproteobacteria</taxon>
        <taxon>Hyphomicrobiales</taxon>
        <taxon>Methylobacteriaceae</taxon>
        <taxon>Methylobacterium</taxon>
    </lineage>
</organism>
<comment type="pathway">
    <text evidence="1 7">Pyrimidine metabolism; UMP biosynthesis via de novo pathway; UMP from orotate: step 1/2.</text>
</comment>
<comment type="subunit">
    <text evidence="7">Homodimer.</text>
</comment>
<dbReference type="HAMAP" id="MF_01208">
    <property type="entry name" value="PyrE"/>
    <property type="match status" value="1"/>
</dbReference>
<comment type="caution">
    <text evidence="7">Lacks conserved residue(s) required for the propagation of feature annotation.</text>
</comment>
<dbReference type="InterPro" id="IPR000836">
    <property type="entry name" value="PRTase_dom"/>
</dbReference>
<dbReference type="UniPathway" id="UPA00070">
    <property type="reaction ID" value="UER00119"/>
</dbReference>
<evidence type="ECO:0000259" key="8">
    <source>
        <dbReference type="Pfam" id="PF00156"/>
    </source>
</evidence>
<dbReference type="PANTHER" id="PTHR19278:SF9">
    <property type="entry name" value="URIDINE 5'-MONOPHOSPHATE SYNTHASE"/>
    <property type="match status" value="1"/>
</dbReference>
<proteinExistence type="inferred from homology"/>
<dbReference type="GO" id="GO:0000287">
    <property type="term" value="F:magnesium ion binding"/>
    <property type="evidence" value="ECO:0007669"/>
    <property type="project" value="UniProtKB-UniRule"/>
</dbReference>
<evidence type="ECO:0000256" key="6">
    <source>
        <dbReference type="ARBA" id="ARBA00022975"/>
    </source>
</evidence>
<evidence type="ECO:0000256" key="3">
    <source>
        <dbReference type="ARBA" id="ARBA00022676"/>
    </source>
</evidence>
<dbReference type="GO" id="GO:0044205">
    <property type="term" value="P:'de novo' UMP biosynthetic process"/>
    <property type="evidence" value="ECO:0007669"/>
    <property type="project" value="UniProtKB-UniRule"/>
</dbReference>
<dbReference type="AlphaFoldDB" id="A0A679J714"/>
<comment type="function">
    <text evidence="7">Catalyzes the transfer of a ribosyl phosphate group from 5-phosphoribose 1-diphosphate to orotate, leading to the formation of orotidine monophosphate (OMP).</text>
</comment>
<accession>A0A679J714</accession>
<comment type="similarity">
    <text evidence="7">Belongs to the purine/pyrimidine phosphoribosyltransferase family. PyrE subfamily.</text>
</comment>
<sequence length="201" mass="20902">MTPDAVLAEFREAGALLEGHFVLSSGLHSGVFLQKMAIFSDPVRTERLCKALAEAIVARFGPVDIVVSPAIGGIVPGYETARHLGARAIFVERDPGGPFSLRRGFSISAGQRAVIVEDIVTTGLSARECLASLQAEAGEIIGAACLIDRSGGRGEIGLPLVSLVTLDIPVYPADALPPELAALPAVKPGSRIKNHGSSQAE</sequence>
<feature type="binding site" description="in other chain" evidence="7">
    <location>
        <begin position="117"/>
        <end position="125"/>
    </location>
    <ligand>
        <name>5-phospho-alpha-D-ribose 1-diphosphate</name>
        <dbReference type="ChEBI" id="CHEBI:58017"/>
        <note>ligand shared between dimeric partners</note>
    </ligand>
</feature>
<dbReference type="InterPro" id="IPR006273">
    <property type="entry name" value="Orotate_PRibTrfase_bac"/>
</dbReference>
<evidence type="ECO:0000313" key="9">
    <source>
        <dbReference type="EMBL" id="CAA2104269.1"/>
    </source>
</evidence>
<evidence type="ECO:0000256" key="5">
    <source>
        <dbReference type="ARBA" id="ARBA00022842"/>
    </source>
</evidence>
<dbReference type="EMBL" id="LR743504">
    <property type="protein sequence ID" value="CAA2104269.1"/>
    <property type="molecule type" value="Genomic_DNA"/>
</dbReference>
<feature type="domain" description="Phosphoribosyltransferase" evidence="8">
    <location>
        <begin position="46"/>
        <end position="156"/>
    </location>
</feature>
<keyword evidence="5 7" id="KW-0460">Magnesium</keyword>
<dbReference type="GO" id="GO:0019856">
    <property type="term" value="P:pyrimidine nucleobase biosynthetic process"/>
    <property type="evidence" value="ECO:0007669"/>
    <property type="project" value="InterPro"/>
</dbReference>
<keyword evidence="6 7" id="KW-0665">Pyrimidine biosynthesis</keyword>
<evidence type="ECO:0000256" key="7">
    <source>
        <dbReference type="HAMAP-Rule" id="MF_01208"/>
    </source>
</evidence>
<dbReference type="NCBIfam" id="TIGR01367">
    <property type="entry name" value="pyrE_Therm"/>
    <property type="match status" value="1"/>
</dbReference>
<dbReference type="Gene3D" id="3.40.50.2020">
    <property type="match status" value="1"/>
</dbReference>
<dbReference type="Pfam" id="PF00156">
    <property type="entry name" value="Pribosyltran"/>
    <property type="match status" value="1"/>
</dbReference>
<reference evidence="9" key="1">
    <citation type="submission" date="2019-12" db="EMBL/GenBank/DDBJ databases">
        <authorList>
            <person name="Cremers G."/>
        </authorList>
    </citation>
    <scope>NUCLEOTIDE SEQUENCE</scope>
    <source>
        <strain evidence="9">Mbul1</strain>
    </source>
</reference>
<dbReference type="EC" id="2.4.2.10" evidence="2 7"/>
<name>A0A679J714_9HYPH</name>
<comment type="cofactor">
    <cofactor evidence="7">
        <name>Mg(2+)</name>
        <dbReference type="ChEBI" id="CHEBI:18420"/>
    </cofactor>
</comment>
<evidence type="ECO:0000256" key="2">
    <source>
        <dbReference type="ARBA" id="ARBA00011971"/>
    </source>
</evidence>